<name>A0A4R6NGC6_9BURK</name>
<dbReference type="AlphaFoldDB" id="A0A4R6NGC6"/>
<evidence type="ECO:0000313" key="1">
    <source>
        <dbReference type="EMBL" id="TDP13334.1"/>
    </source>
</evidence>
<evidence type="ECO:0000313" key="2">
    <source>
        <dbReference type="Proteomes" id="UP000295357"/>
    </source>
</evidence>
<reference evidence="1 2" key="1">
    <citation type="submission" date="2019-03" db="EMBL/GenBank/DDBJ databases">
        <title>Genomic Encyclopedia of Type Strains, Phase IV (KMG-IV): sequencing the most valuable type-strain genomes for metagenomic binning, comparative biology and taxonomic classification.</title>
        <authorList>
            <person name="Goeker M."/>
        </authorList>
    </citation>
    <scope>NUCLEOTIDE SEQUENCE [LARGE SCALE GENOMIC DNA]</scope>
    <source>
        <strain evidence="1 2">DSM 25082</strain>
    </source>
</reference>
<comment type="caution">
    <text evidence="1">The sequence shown here is derived from an EMBL/GenBank/DDBJ whole genome shotgun (WGS) entry which is preliminary data.</text>
</comment>
<proteinExistence type="predicted"/>
<gene>
    <name evidence="1" type="ORF">DFR39_101809</name>
</gene>
<protein>
    <submittedName>
        <fullName evidence="1">Uncharacterized protein</fullName>
    </submittedName>
</protein>
<sequence length="466" mass="49550">MALHKTPYRRVQGLGTGLALIAAGIAVCLVGPGSASAQGAIQIVSISEPEGQSGQREVWLPISLPADIHPQSQLRLSTLPGPSPMAVGGSSCTPGVDFITVVDKPFRVNPSYPFVPVTICGDTVADGNKYVRVQVAHGTRTGEGQVLIVDEDGPPRVISLSRVRVQRSAIPFIRTPATFELRLSHPAPNDAEVQIPYFTENGTAVPGACRFERRSEPLPPPLSQVGFVMVCTGDYEARRDVLRLPAGATQGSFSIQVLGSSSQQSSWFGVRLGQPVNAQLGPANAWSSIANIEPAAPLTGVTTSAAPLGRSRAMVPAERLLSGRPFVLSIGWRAPDAQGWNAVEHLDLRPRESAAGDGWWRWERHSGQFSICQPSQSDGPRSRLNAQCRHAGPEEVLALGEARLHPALSRVQGQGDGLSLRLTLSFATRRPAGKAQLELAATDRFGNQGGFETVLDAALAPDNPSH</sequence>
<dbReference type="Proteomes" id="UP000295357">
    <property type="component" value="Unassembled WGS sequence"/>
</dbReference>
<organism evidence="1 2">
    <name type="scientific">Roseateles asaccharophilus</name>
    <dbReference type="NCBI Taxonomy" id="582607"/>
    <lineage>
        <taxon>Bacteria</taxon>
        <taxon>Pseudomonadati</taxon>
        <taxon>Pseudomonadota</taxon>
        <taxon>Betaproteobacteria</taxon>
        <taxon>Burkholderiales</taxon>
        <taxon>Sphaerotilaceae</taxon>
        <taxon>Roseateles</taxon>
    </lineage>
</organism>
<accession>A0A4R6NGC6</accession>
<dbReference type="RefSeq" id="WP_133602228.1">
    <property type="nucleotide sequence ID" value="NZ_JAUFPJ010000001.1"/>
</dbReference>
<keyword evidence="2" id="KW-1185">Reference proteome</keyword>
<dbReference type="EMBL" id="SNXE01000001">
    <property type="protein sequence ID" value="TDP13334.1"/>
    <property type="molecule type" value="Genomic_DNA"/>
</dbReference>
<dbReference type="Gene3D" id="2.60.40.2030">
    <property type="match status" value="1"/>
</dbReference>
<dbReference type="InterPro" id="IPR038081">
    <property type="entry name" value="CalX-like_sf"/>
</dbReference>